<evidence type="ECO:0000313" key="3">
    <source>
        <dbReference type="EMBL" id="CBG68481.1"/>
    </source>
</evidence>
<dbReference type="EMBL" id="FN554889">
    <property type="protein sequence ID" value="CBG68481.1"/>
    <property type="molecule type" value="Genomic_DNA"/>
</dbReference>
<feature type="region of interest" description="Disordered" evidence="1">
    <location>
        <begin position="1"/>
        <end position="44"/>
    </location>
</feature>
<keyword evidence="2" id="KW-0732">Signal</keyword>
<reference evidence="3 4" key="1">
    <citation type="journal article" date="2010" name="Mol. Plant Microbe Interact.">
        <title>Streptomyces scabies 87-22 contains a coronafacic acid-like biosynthetic cluster that contributes to plant-microbe interactions.</title>
        <authorList>
            <person name="Bignell D.R."/>
            <person name="Seipke R.F."/>
            <person name="Huguet-Tapia J.C."/>
            <person name="Chambers A.H."/>
            <person name="Parry R.J."/>
            <person name="Loria R."/>
        </authorList>
    </citation>
    <scope>NUCLEOTIDE SEQUENCE [LARGE SCALE GENOMIC DNA]</scope>
    <source>
        <strain evidence="3 4">87.22</strain>
    </source>
</reference>
<name>C9Z853_STRSW</name>
<evidence type="ECO:0000256" key="1">
    <source>
        <dbReference type="SAM" id="MobiDB-lite"/>
    </source>
</evidence>
<feature type="signal peptide" evidence="2">
    <location>
        <begin position="1"/>
        <end position="17"/>
    </location>
</feature>
<sequence>MWSGRRFWLSSTTAASAASTTTADRADPGPVAGPVRCGLGRRGQGPTFCGYRPTAQQYEDGTDEPALHAVRVRPGGDGAGGSALVPLLLDESAPYRLTEGVPDTTG</sequence>
<protein>
    <submittedName>
        <fullName evidence="3">Putative secreted protein</fullName>
    </submittedName>
</protein>
<dbReference type="STRING" id="680198.SCAB_13231"/>
<organism evidence="3 4">
    <name type="scientific">Streptomyces scabiei (strain 87.22)</name>
    <dbReference type="NCBI Taxonomy" id="680198"/>
    <lineage>
        <taxon>Bacteria</taxon>
        <taxon>Bacillati</taxon>
        <taxon>Actinomycetota</taxon>
        <taxon>Actinomycetes</taxon>
        <taxon>Kitasatosporales</taxon>
        <taxon>Streptomycetaceae</taxon>
        <taxon>Streptomyces</taxon>
    </lineage>
</organism>
<feature type="chain" id="PRO_5003005153" evidence="2">
    <location>
        <begin position="18"/>
        <end position="106"/>
    </location>
</feature>
<dbReference type="Proteomes" id="UP000001444">
    <property type="component" value="Chromosome"/>
</dbReference>
<keyword evidence="4" id="KW-1185">Reference proteome</keyword>
<dbReference type="KEGG" id="scb:SCAB_13231"/>
<evidence type="ECO:0000256" key="2">
    <source>
        <dbReference type="SAM" id="SignalP"/>
    </source>
</evidence>
<gene>
    <name evidence="3" type="ordered locus">SCAB_13231</name>
</gene>
<proteinExistence type="predicted"/>
<evidence type="ECO:0000313" key="4">
    <source>
        <dbReference type="Proteomes" id="UP000001444"/>
    </source>
</evidence>
<accession>C9Z853</accession>
<dbReference type="AlphaFoldDB" id="C9Z853"/>
<feature type="compositionally biased region" description="Low complexity" evidence="1">
    <location>
        <begin position="10"/>
        <end position="23"/>
    </location>
</feature>
<dbReference type="HOGENOM" id="CLU_2221811_0_0_11"/>